<dbReference type="PANTHER" id="PTHR12620">
    <property type="entry name" value="U2 SNRNP AUXILIARY FACTOR, SMALL SUBUNIT"/>
    <property type="match status" value="1"/>
</dbReference>
<keyword evidence="1 7" id="KW-0479">Metal-binding</keyword>
<dbReference type="GO" id="GO:0000398">
    <property type="term" value="P:mRNA splicing, via spliceosome"/>
    <property type="evidence" value="ECO:0007669"/>
    <property type="project" value="InterPro"/>
</dbReference>
<keyword evidence="2" id="KW-0677">Repeat</keyword>
<feature type="zinc finger region" description="C3H1-type" evidence="7">
    <location>
        <begin position="168"/>
        <end position="196"/>
    </location>
</feature>
<keyword evidence="5 6" id="KW-0694">RNA-binding</keyword>
<feature type="compositionally biased region" description="Basic and acidic residues" evidence="8">
    <location>
        <begin position="422"/>
        <end position="456"/>
    </location>
</feature>
<evidence type="ECO:0000256" key="8">
    <source>
        <dbReference type="SAM" id="MobiDB-lite"/>
    </source>
</evidence>
<evidence type="ECO:0000259" key="9">
    <source>
        <dbReference type="PROSITE" id="PS50102"/>
    </source>
</evidence>
<dbReference type="EMBL" id="HBUE01223290">
    <property type="protein sequence ID" value="CAG6540602.1"/>
    <property type="molecule type" value="Transcribed_RNA"/>
</dbReference>
<dbReference type="EMBL" id="HBUE01329959">
    <property type="protein sequence ID" value="CAG6592673.1"/>
    <property type="molecule type" value="Transcribed_RNA"/>
</dbReference>
<dbReference type="InterPro" id="IPR000571">
    <property type="entry name" value="Znf_CCCH"/>
</dbReference>
<feature type="compositionally biased region" description="Basic and acidic residues" evidence="8">
    <location>
        <begin position="403"/>
        <end position="412"/>
    </location>
</feature>
<evidence type="ECO:0000259" key="10">
    <source>
        <dbReference type="PROSITE" id="PS50103"/>
    </source>
</evidence>
<dbReference type="PROSITE" id="PS50102">
    <property type="entry name" value="RRM"/>
    <property type="match status" value="1"/>
</dbReference>
<feature type="domain" description="RRM" evidence="9">
    <location>
        <begin position="200"/>
        <end position="306"/>
    </location>
</feature>
<sequence length="491" mass="59049">MTEKSVKMSRKDWRKLFKKNRRKRHRQKVAQERDRLAQQTEQVKLANPNYVAYLREKDQLEREAAMREEERSRYEHALWLDREREARVAFEMLRKKREEEQRKQDEERERIRKEFEELERKAKEAKEEKQRLLEELRRRQLERERLMAEYLAGIDDHLEELGQMVDTRPGANACGFFGKIGVCRYGIRCSSNHPTPGLSQLLLIPNFFAHPALDDRNNPEYGTDSGIEFDEDELYRCYKEFFHDIIAEFESFGSIQYIFVCRNHAVHLRGNVFIQYDSVRSAAKAQQRMNGRFYASRQLHVEFRSPISWPAAVCGLFEQSRCQKGKNCNYLHLMRNPVIKYRYCHSKELHSVRESQRMSQRSQPQDRSWDDIEIPAKQRTNWRWSETPEVEAPSRNGRSQSRLSRERSDSSRSSRSGRSQSRFKERSRKESERSERRESRSGSDRSSRSHREDRSSEHKKKKKKRSRSKSKERSSHRRHRVSRSELERKKR</sequence>
<evidence type="ECO:0000256" key="3">
    <source>
        <dbReference type="ARBA" id="ARBA00022771"/>
    </source>
</evidence>
<dbReference type="Pfam" id="PF00076">
    <property type="entry name" value="RRM_1"/>
    <property type="match status" value="1"/>
</dbReference>
<dbReference type="PROSITE" id="PS50103">
    <property type="entry name" value="ZF_C3H1"/>
    <property type="match status" value="2"/>
</dbReference>
<dbReference type="SMART" id="SM00356">
    <property type="entry name" value="ZnF_C3H1"/>
    <property type="match status" value="2"/>
</dbReference>
<dbReference type="GO" id="GO:1990904">
    <property type="term" value="C:ribonucleoprotein complex"/>
    <property type="evidence" value="ECO:0007669"/>
    <property type="project" value="UniProtKB-KW"/>
</dbReference>
<feature type="region of interest" description="Disordered" evidence="8">
    <location>
        <begin position="20"/>
        <end position="41"/>
    </location>
</feature>
<keyword evidence="4 7" id="KW-0862">Zinc</keyword>
<evidence type="ECO:0000256" key="2">
    <source>
        <dbReference type="ARBA" id="ARBA00022737"/>
    </source>
</evidence>
<feature type="zinc finger region" description="C3H1-type" evidence="7">
    <location>
        <begin position="308"/>
        <end position="335"/>
    </location>
</feature>
<accession>A0A8D8P963</accession>
<dbReference type="InterPro" id="IPR012677">
    <property type="entry name" value="Nucleotide-bd_a/b_plait_sf"/>
</dbReference>
<keyword evidence="11" id="KW-0687">Ribonucleoprotein</keyword>
<organism evidence="11">
    <name type="scientific">Culex pipiens</name>
    <name type="common">House mosquito</name>
    <dbReference type="NCBI Taxonomy" id="7175"/>
    <lineage>
        <taxon>Eukaryota</taxon>
        <taxon>Metazoa</taxon>
        <taxon>Ecdysozoa</taxon>
        <taxon>Arthropoda</taxon>
        <taxon>Hexapoda</taxon>
        <taxon>Insecta</taxon>
        <taxon>Pterygota</taxon>
        <taxon>Neoptera</taxon>
        <taxon>Endopterygota</taxon>
        <taxon>Diptera</taxon>
        <taxon>Nematocera</taxon>
        <taxon>Culicoidea</taxon>
        <taxon>Culicidae</taxon>
        <taxon>Culicinae</taxon>
        <taxon>Culicini</taxon>
        <taxon>Culex</taxon>
        <taxon>Culex</taxon>
    </lineage>
</organism>
<reference evidence="11" key="1">
    <citation type="submission" date="2021-05" db="EMBL/GenBank/DDBJ databases">
        <authorList>
            <person name="Alioto T."/>
            <person name="Alioto T."/>
            <person name="Gomez Garrido J."/>
        </authorList>
    </citation>
    <scope>NUCLEOTIDE SEQUENCE</scope>
</reference>
<dbReference type="InterPro" id="IPR035979">
    <property type="entry name" value="RBD_domain_sf"/>
</dbReference>
<name>A0A8D8P963_CULPI</name>
<protein>
    <submittedName>
        <fullName evidence="11">U2 small nuclear ribonucleoprotein auxiliary factor 35 kDa subunit-related protein 1</fullName>
    </submittedName>
</protein>
<evidence type="ECO:0000313" key="11">
    <source>
        <dbReference type="EMBL" id="CAG6592673.1"/>
    </source>
</evidence>
<dbReference type="AlphaFoldDB" id="A0A8D8P963"/>
<dbReference type="GO" id="GO:0003723">
    <property type="term" value="F:RNA binding"/>
    <property type="evidence" value="ECO:0007669"/>
    <property type="project" value="UniProtKB-UniRule"/>
</dbReference>
<feature type="compositionally biased region" description="Basic and acidic residues" evidence="8">
    <location>
        <begin position="482"/>
        <end position="491"/>
    </location>
</feature>
<dbReference type="Gene3D" id="3.30.70.330">
    <property type="match status" value="1"/>
</dbReference>
<dbReference type="SUPFAM" id="SSF54928">
    <property type="entry name" value="RNA-binding domain, RBD"/>
    <property type="match status" value="1"/>
</dbReference>
<feature type="compositionally biased region" description="Basic residues" evidence="8">
    <location>
        <begin position="457"/>
        <end position="481"/>
    </location>
</feature>
<feature type="domain" description="C3H1-type" evidence="10">
    <location>
        <begin position="168"/>
        <end position="196"/>
    </location>
</feature>
<keyword evidence="3 7" id="KW-0863">Zinc-finger</keyword>
<evidence type="ECO:0000256" key="5">
    <source>
        <dbReference type="ARBA" id="ARBA00022884"/>
    </source>
</evidence>
<dbReference type="InterPro" id="IPR009145">
    <property type="entry name" value="U2AF_small"/>
</dbReference>
<dbReference type="GO" id="GO:0089701">
    <property type="term" value="C:U2AF complex"/>
    <property type="evidence" value="ECO:0007669"/>
    <property type="project" value="InterPro"/>
</dbReference>
<proteinExistence type="predicted"/>
<dbReference type="GO" id="GO:0008270">
    <property type="term" value="F:zinc ion binding"/>
    <property type="evidence" value="ECO:0007669"/>
    <property type="project" value="UniProtKB-KW"/>
</dbReference>
<dbReference type="PRINTS" id="PR01848">
    <property type="entry name" value="U2AUXFACTOR"/>
</dbReference>
<feature type="region of interest" description="Disordered" evidence="8">
    <location>
        <begin position="352"/>
        <end position="491"/>
    </location>
</feature>
<evidence type="ECO:0000256" key="1">
    <source>
        <dbReference type="ARBA" id="ARBA00022723"/>
    </source>
</evidence>
<dbReference type="InterPro" id="IPR000504">
    <property type="entry name" value="RRM_dom"/>
</dbReference>
<feature type="domain" description="C3H1-type" evidence="10">
    <location>
        <begin position="308"/>
        <end position="335"/>
    </location>
</feature>
<feature type="compositionally biased region" description="Polar residues" evidence="8">
    <location>
        <begin position="357"/>
        <end position="366"/>
    </location>
</feature>
<evidence type="ECO:0000256" key="7">
    <source>
        <dbReference type="PROSITE-ProRule" id="PRU00723"/>
    </source>
</evidence>
<evidence type="ECO:0000256" key="4">
    <source>
        <dbReference type="ARBA" id="ARBA00022833"/>
    </source>
</evidence>
<evidence type="ECO:0000256" key="6">
    <source>
        <dbReference type="PROSITE-ProRule" id="PRU00176"/>
    </source>
</evidence>
<feature type="compositionally biased region" description="Basic and acidic residues" evidence="8">
    <location>
        <begin position="367"/>
        <end position="376"/>
    </location>
</feature>